<evidence type="ECO:0000256" key="13">
    <source>
        <dbReference type="ARBA" id="ARBA00023268"/>
    </source>
</evidence>
<dbReference type="PIRSF" id="PIRSF017184">
    <property type="entry name" value="Nnr"/>
    <property type="match status" value="1"/>
</dbReference>
<feature type="binding site" evidence="17">
    <location>
        <position position="437"/>
    </location>
    <ligand>
        <name>(6S)-NADPHX</name>
        <dbReference type="ChEBI" id="CHEBI:64076"/>
    </ligand>
</feature>
<comment type="catalytic activity">
    <reaction evidence="15 17 19">
        <text>(6S)-NADHX + ADP = AMP + phosphate + NADH + H(+)</text>
        <dbReference type="Rhea" id="RHEA:32223"/>
        <dbReference type="ChEBI" id="CHEBI:15378"/>
        <dbReference type="ChEBI" id="CHEBI:43474"/>
        <dbReference type="ChEBI" id="CHEBI:57945"/>
        <dbReference type="ChEBI" id="CHEBI:64074"/>
        <dbReference type="ChEBI" id="CHEBI:456215"/>
        <dbReference type="ChEBI" id="CHEBI:456216"/>
        <dbReference type="EC" id="4.2.1.136"/>
    </reaction>
</comment>
<evidence type="ECO:0000256" key="11">
    <source>
        <dbReference type="ARBA" id="ARBA00023235"/>
    </source>
</evidence>
<dbReference type="Proteomes" id="UP000681610">
    <property type="component" value="Unassembled WGS sequence"/>
</dbReference>
<comment type="cofactor">
    <cofactor evidence="18 19">
        <name>K(+)</name>
        <dbReference type="ChEBI" id="CHEBI:29103"/>
    </cofactor>
    <text evidence="18 19">Binds 1 potassium ion per subunit.</text>
</comment>
<dbReference type="PROSITE" id="PS51383">
    <property type="entry name" value="YJEF_C_3"/>
    <property type="match status" value="1"/>
</dbReference>
<feature type="binding site" evidence="18">
    <location>
        <position position="156"/>
    </location>
    <ligand>
        <name>(6S)-NADPHX</name>
        <dbReference type="ChEBI" id="CHEBI:64076"/>
    </ligand>
</feature>
<dbReference type="NCBIfam" id="TIGR00196">
    <property type="entry name" value="yjeF_cterm"/>
    <property type="match status" value="1"/>
</dbReference>
<keyword evidence="9 18" id="KW-0630">Potassium</keyword>
<evidence type="ECO:0000256" key="3">
    <source>
        <dbReference type="ARBA" id="ARBA00006001"/>
    </source>
</evidence>
<feature type="binding site" evidence="18">
    <location>
        <position position="159"/>
    </location>
    <ligand>
        <name>K(+)</name>
        <dbReference type="ChEBI" id="CHEBI:29103"/>
    </ligand>
</feature>
<evidence type="ECO:0000256" key="9">
    <source>
        <dbReference type="ARBA" id="ARBA00022958"/>
    </source>
</evidence>
<evidence type="ECO:0000256" key="14">
    <source>
        <dbReference type="ARBA" id="ARBA00025153"/>
    </source>
</evidence>
<feature type="domain" description="YjeF N-terminal" evidence="21">
    <location>
        <begin position="9"/>
        <end position="214"/>
    </location>
</feature>
<comment type="function">
    <text evidence="18">Catalyzes the epimerization of the S- and R-forms of NAD(P)HX, a damaged form of NAD(P)H that is a result of enzymatic or heat-dependent hydration. This is a prerequisite for the S-specific NAD(P)H-hydrate dehydratase to allow the repair of both epimers of NAD(P)HX.</text>
</comment>
<keyword evidence="23" id="KW-1185">Reference proteome</keyword>
<comment type="catalytic activity">
    <reaction evidence="2 18 19">
        <text>(6R)-NADPHX = (6S)-NADPHX</text>
        <dbReference type="Rhea" id="RHEA:32227"/>
        <dbReference type="ChEBI" id="CHEBI:64076"/>
        <dbReference type="ChEBI" id="CHEBI:64077"/>
        <dbReference type="EC" id="5.1.99.6"/>
    </reaction>
</comment>
<keyword evidence="12 17" id="KW-0456">Lyase</keyword>
<keyword evidence="13" id="KW-0511">Multifunctional enzyme</keyword>
<proteinExistence type="inferred from homology"/>
<dbReference type="SUPFAM" id="SSF53613">
    <property type="entry name" value="Ribokinase-like"/>
    <property type="match status" value="1"/>
</dbReference>
<comment type="similarity">
    <text evidence="17">Belongs to the NnrD/CARKD family.</text>
</comment>
<feature type="binding site" evidence="18">
    <location>
        <begin position="127"/>
        <end position="133"/>
    </location>
    <ligand>
        <name>(6S)-NADPHX</name>
        <dbReference type="ChEBI" id="CHEBI:64076"/>
    </ligand>
</feature>
<evidence type="ECO:0000313" key="22">
    <source>
        <dbReference type="EMBL" id="MBO1883481.1"/>
    </source>
</evidence>
<dbReference type="PANTHER" id="PTHR12592:SF0">
    <property type="entry name" value="ATP-DEPENDENT (S)-NAD(P)H-HYDRATE DEHYDRATASE"/>
    <property type="match status" value="1"/>
</dbReference>
<feature type="binding site" evidence="18">
    <location>
        <position position="123"/>
    </location>
    <ligand>
        <name>K(+)</name>
        <dbReference type="ChEBI" id="CHEBI:29103"/>
    </ligand>
</feature>
<dbReference type="InterPro" id="IPR036652">
    <property type="entry name" value="YjeF_N_dom_sf"/>
</dbReference>
<dbReference type="EC" id="4.2.1.136" evidence="19"/>
<comment type="function">
    <text evidence="14 19">Bifunctional enzyme that catalyzes the epimerization of the S- and R-forms of NAD(P)HX and the dehydration of the S-form of NAD(P)HX at the expense of ADP, which is converted to AMP. This allows the repair of both epimers of NAD(P)HX, a damaged form of NAD(P)H that is a result of enzymatic or heat-dependent hydration.</text>
</comment>
<evidence type="ECO:0000256" key="19">
    <source>
        <dbReference type="PIRNR" id="PIRNR017184"/>
    </source>
</evidence>
<evidence type="ECO:0000256" key="2">
    <source>
        <dbReference type="ARBA" id="ARBA00000909"/>
    </source>
</evidence>
<comment type="caution">
    <text evidence="18">Lacks conserved residue(s) required for the propagation of feature annotation.</text>
</comment>
<dbReference type="InterPro" id="IPR029056">
    <property type="entry name" value="Ribokinase-like"/>
</dbReference>
<dbReference type="Gene3D" id="3.40.1190.20">
    <property type="match status" value="1"/>
</dbReference>
<evidence type="ECO:0000256" key="5">
    <source>
        <dbReference type="ARBA" id="ARBA00022723"/>
    </source>
</evidence>
<evidence type="ECO:0000256" key="16">
    <source>
        <dbReference type="ARBA" id="ARBA00049209"/>
    </source>
</evidence>
<accession>A0ABS3PVX8</accession>
<sequence>MKILTPLQLKQADTLTSQKQHITSWQLMERAAYKLLSWVTQYVSKSDPITILAGAGNNGGDGLALARLLRENNYQVQVYLLAFAPLSADCKINKKRLEETQVSLTILNQAPTHPITLSPVVIDAIFGTGLNRPAPQWVQTIIQQVNNSGRFIISVDMPSGLPTDAPPFPNAAFVKPTVVLTFQTPKLPFFLPQTGQYIHDFVILDIGLDAQYLTETNTTYTYLTKDSLPQRRCRPKFSHKGTYGHALLIGGSYGKMGAVILSGTAVLRSGAGLLTVAVPQCGYEILQTALPEAMVLTSRHPHHFTGVTIPFTPSVIAVGVGWGTHLHTAHALFKLFEAYPQVPFVIDADALNILAADPQLLSQLPQEAILTPHPKELQRLIGDWTDDYQKLAKAKAFAAKYGVVLVIKGAHTIITDGSHYWINSTGNSGMATAGSGDVLTGIITGLRAQGYSALDAALLGVYQHGAKAEEAALKKGYNALMARDLY</sequence>
<evidence type="ECO:0000256" key="10">
    <source>
        <dbReference type="ARBA" id="ARBA00023027"/>
    </source>
</evidence>
<comment type="caution">
    <text evidence="22">The sequence shown here is derived from an EMBL/GenBank/DDBJ whole genome shotgun (WGS) entry which is preliminary data.</text>
</comment>
<dbReference type="PROSITE" id="PS51385">
    <property type="entry name" value="YJEF_N"/>
    <property type="match status" value="1"/>
</dbReference>
<dbReference type="InterPro" id="IPR017953">
    <property type="entry name" value="Carbohydrate_kinase_pred_CS"/>
</dbReference>
<protein>
    <recommendedName>
        <fullName evidence="19">Bifunctional NAD(P)H-hydrate repair enzyme</fullName>
    </recommendedName>
    <alternativeName>
        <fullName evidence="19">Nicotinamide nucleotide repair protein</fullName>
    </alternativeName>
    <domain>
        <recommendedName>
            <fullName evidence="19">ADP-dependent (S)-NAD(P)H-hydrate dehydratase</fullName>
            <ecNumber evidence="19">4.2.1.136</ecNumber>
        </recommendedName>
        <alternativeName>
            <fullName evidence="19">ADP-dependent NAD(P)HX dehydratase</fullName>
        </alternativeName>
    </domain>
    <domain>
        <recommendedName>
            <fullName evidence="19">NAD(P)H-hydrate epimerase</fullName>
            <ecNumber evidence="19">5.1.99.6</ecNumber>
        </recommendedName>
    </domain>
</protein>
<keyword evidence="6 17" id="KW-0547">Nucleotide-binding</keyword>
<evidence type="ECO:0000256" key="15">
    <source>
        <dbReference type="ARBA" id="ARBA00048238"/>
    </source>
</evidence>
<comment type="catalytic activity">
    <reaction evidence="1 18 19">
        <text>(6R)-NADHX = (6S)-NADHX</text>
        <dbReference type="Rhea" id="RHEA:32215"/>
        <dbReference type="ChEBI" id="CHEBI:64074"/>
        <dbReference type="ChEBI" id="CHEBI:64075"/>
        <dbReference type="EC" id="5.1.99.6"/>
    </reaction>
</comment>
<dbReference type="RefSeq" id="WP_208058165.1">
    <property type="nucleotide sequence ID" value="NZ_JAGDYP010000002.1"/>
</dbReference>
<dbReference type="CDD" id="cd01171">
    <property type="entry name" value="YXKO-related"/>
    <property type="match status" value="1"/>
</dbReference>
<dbReference type="Pfam" id="PF03853">
    <property type="entry name" value="YjeF_N"/>
    <property type="match status" value="1"/>
</dbReference>
<organism evidence="22 23">
    <name type="scientific">Capnocytophaga bilenii</name>
    <dbReference type="NCBI Taxonomy" id="2819369"/>
    <lineage>
        <taxon>Bacteria</taxon>
        <taxon>Pseudomonadati</taxon>
        <taxon>Bacteroidota</taxon>
        <taxon>Flavobacteriia</taxon>
        <taxon>Flavobacteriales</taxon>
        <taxon>Flavobacteriaceae</taxon>
        <taxon>Capnocytophaga</taxon>
    </lineage>
</organism>
<comment type="similarity">
    <text evidence="3 19">In the N-terminal section; belongs to the NnrE/AIBP family.</text>
</comment>
<feature type="binding site" evidence="17">
    <location>
        <position position="321"/>
    </location>
    <ligand>
        <name>(6S)-NADPHX</name>
        <dbReference type="ChEBI" id="CHEBI:64076"/>
    </ligand>
</feature>
<dbReference type="InterPro" id="IPR000631">
    <property type="entry name" value="CARKD"/>
</dbReference>
<keyword evidence="5 18" id="KW-0479">Metal-binding</keyword>
<dbReference type="HAMAP" id="MF_01966">
    <property type="entry name" value="NADHX_epimerase"/>
    <property type="match status" value="1"/>
</dbReference>
<feature type="binding site" evidence="18">
    <location>
        <begin position="57"/>
        <end position="61"/>
    </location>
    <ligand>
        <name>(6S)-NADPHX</name>
        <dbReference type="ChEBI" id="CHEBI:64076"/>
    </ligand>
</feature>
<comment type="cofactor">
    <cofactor evidence="17">
        <name>Mg(2+)</name>
        <dbReference type="ChEBI" id="CHEBI:18420"/>
    </cofactor>
</comment>
<comment type="subunit">
    <text evidence="17">Homotetramer.</text>
</comment>
<dbReference type="Pfam" id="PF01256">
    <property type="entry name" value="Carb_kinase"/>
    <property type="match status" value="1"/>
</dbReference>
<evidence type="ECO:0000259" key="20">
    <source>
        <dbReference type="PROSITE" id="PS51383"/>
    </source>
</evidence>
<name>A0ABS3PVX8_9FLAO</name>
<evidence type="ECO:0000256" key="8">
    <source>
        <dbReference type="ARBA" id="ARBA00022857"/>
    </source>
</evidence>
<dbReference type="InterPro" id="IPR004443">
    <property type="entry name" value="YjeF_N_dom"/>
</dbReference>
<dbReference type="PANTHER" id="PTHR12592">
    <property type="entry name" value="ATP-DEPENDENT (S)-NAD(P)H-HYDRATE DEHYDRATASE FAMILY MEMBER"/>
    <property type="match status" value="1"/>
</dbReference>
<keyword evidence="7 17" id="KW-0067">ATP-binding</keyword>
<feature type="binding site" evidence="18">
    <location>
        <position position="58"/>
    </location>
    <ligand>
        <name>K(+)</name>
        <dbReference type="ChEBI" id="CHEBI:29103"/>
    </ligand>
</feature>
<dbReference type="NCBIfam" id="TIGR00197">
    <property type="entry name" value="yjeF_nterm"/>
    <property type="match status" value="1"/>
</dbReference>
<dbReference type="PROSITE" id="PS01050">
    <property type="entry name" value="YJEF_C_2"/>
    <property type="match status" value="1"/>
</dbReference>
<dbReference type="EMBL" id="JAGDYP010000002">
    <property type="protein sequence ID" value="MBO1883481.1"/>
    <property type="molecule type" value="Genomic_DNA"/>
</dbReference>
<reference evidence="22 23" key="1">
    <citation type="submission" date="2021-03" db="EMBL/GenBank/DDBJ databases">
        <title>Isolation and description of Capnocytophaga bilenii sp. nov., a novel Capnocytophaga species, isolated from a gingivitis subject.</title>
        <authorList>
            <person name="Antezack A."/>
            <person name="Monnet-Corti V."/>
            <person name="La Scola B."/>
        </authorList>
    </citation>
    <scope>NUCLEOTIDE SEQUENCE [LARGE SCALE GENOMIC DNA]</scope>
    <source>
        <strain evidence="22 23">Marseille-Q4570</strain>
    </source>
</reference>
<dbReference type="HAMAP" id="MF_01965">
    <property type="entry name" value="NADHX_dehydratase"/>
    <property type="match status" value="1"/>
</dbReference>
<comment type="catalytic activity">
    <reaction evidence="16 17 19">
        <text>(6S)-NADPHX + ADP = AMP + phosphate + NADPH + H(+)</text>
        <dbReference type="Rhea" id="RHEA:32235"/>
        <dbReference type="ChEBI" id="CHEBI:15378"/>
        <dbReference type="ChEBI" id="CHEBI:43474"/>
        <dbReference type="ChEBI" id="CHEBI:57783"/>
        <dbReference type="ChEBI" id="CHEBI:64076"/>
        <dbReference type="ChEBI" id="CHEBI:456215"/>
        <dbReference type="ChEBI" id="CHEBI:456216"/>
        <dbReference type="EC" id="4.2.1.136"/>
    </reaction>
</comment>
<evidence type="ECO:0000313" key="23">
    <source>
        <dbReference type="Proteomes" id="UP000681610"/>
    </source>
</evidence>
<gene>
    <name evidence="17" type="primary">nnrD</name>
    <name evidence="18" type="synonym">nnrE</name>
    <name evidence="22" type="ORF">J4N46_03340</name>
</gene>
<comment type="function">
    <text evidence="17">Catalyzes the dehydration of the S-form of NAD(P)HX at the expense of ADP, which is converted to AMP. Together with NAD(P)HX epimerase, which catalyzes the epimerization of the S- and R-forms, the enzyme allows the repair of both epimers of NAD(P)HX, a damaged form of NAD(P)H that is a result of enzymatic or heat-dependent hydration.</text>
</comment>
<keyword evidence="10 17" id="KW-0520">NAD</keyword>
<keyword evidence="11 18" id="KW-0413">Isomerase</keyword>
<dbReference type="InterPro" id="IPR030677">
    <property type="entry name" value="Nnr"/>
</dbReference>
<comment type="similarity">
    <text evidence="4 19">In the C-terminal section; belongs to the NnrD/CARKD family.</text>
</comment>
<evidence type="ECO:0000256" key="4">
    <source>
        <dbReference type="ARBA" id="ARBA00009524"/>
    </source>
</evidence>
<feature type="domain" description="YjeF C-terminal" evidence="20">
    <location>
        <begin position="223"/>
        <end position="486"/>
    </location>
</feature>
<evidence type="ECO:0000256" key="6">
    <source>
        <dbReference type="ARBA" id="ARBA00022741"/>
    </source>
</evidence>
<feature type="binding site" evidence="17">
    <location>
        <position position="258"/>
    </location>
    <ligand>
        <name>(6S)-NADPHX</name>
        <dbReference type="ChEBI" id="CHEBI:64076"/>
    </ligand>
</feature>
<evidence type="ECO:0000256" key="17">
    <source>
        <dbReference type="HAMAP-Rule" id="MF_01965"/>
    </source>
</evidence>
<evidence type="ECO:0000256" key="12">
    <source>
        <dbReference type="ARBA" id="ARBA00023239"/>
    </source>
</evidence>
<comment type="similarity">
    <text evidence="18">Belongs to the NnrE/AIBP family.</text>
</comment>
<evidence type="ECO:0000259" key="21">
    <source>
        <dbReference type="PROSITE" id="PS51385"/>
    </source>
</evidence>
<feature type="binding site" evidence="17">
    <location>
        <position position="436"/>
    </location>
    <ligand>
        <name>AMP</name>
        <dbReference type="ChEBI" id="CHEBI:456215"/>
    </ligand>
</feature>
<evidence type="ECO:0000256" key="18">
    <source>
        <dbReference type="HAMAP-Rule" id="MF_01966"/>
    </source>
</evidence>
<evidence type="ECO:0000256" key="7">
    <source>
        <dbReference type="ARBA" id="ARBA00022840"/>
    </source>
</evidence>
<dbReference type="Gene3D" id="3.40.50.10260">
    <property type="entry name" value="YjeF N-terminal domain"/>
    <property type="match status" value="1"/>
</dbReference>
<keyword evidence="8 17" id="KW-0521">NADP</keyword>
<dbReference type="EC" id="5.1.99.6" evidence="19"/>
<dbReference type="SUPFAM" id="SSF64153">
    <property type="entry name" value="YjeF N-terminal domain-like"/>
    <property type="match status" value="1"/>
</dbReference>
<evidence type="ECO:0000256" key="1">
    <source>
        <dbReference type="ARBA" id="ARBA00000013"/>
    </source>
</evidence>
<feature type="binding site" evidence="17">
    <location>
        <begin position="408"/>
        <end position="412"/>
    </location>
    <ligand>
        <name>AMP</name>
        <dbReference type="ChEBI" id="CHEBI:456215"/>
    </ligand>
</feature>
<feature type="binding site" evidence="17">
    <location>
        <position position="373"/>
    </location>
    <ligand>
        <name>(6S)-NADPHX</name>
        <dbReference type="ChEBI" id="CHEBI:64076"/>
    </ligand>
</feature>